<keyword evidence="1" id="KW-0808">Transferase</keyword>
<organism evidence="3 4">
    <name type="scientific">Ruegeria marisrubri</name>
    <dbReference type="NCBI Taxonomy" id="1685379"/>
    <lineage>
        <taxon>Bacteria</taxon>
        <taxon>Pseudomonadati</taxon>
        <taxon>Pseudomonadota</taxon>
        <taxon>Alphaproteobacteria</taxon>
        <taxon>Rhodobacterales</taxon>
        <taxon>Roseobacteraceae</taxon>
        <taxon>Ruegeria</taxon>
    </lineage>
</organism>
<evidence type="ECO:0000256" key="1">
    <source>
        <dbReference type="ARBA" id="ARBA00022527"/>
    </source>
</evidence>
<evidence type="ECO:0000313" key="4">
    <source>
        <dbReference type="Proteomes" id="UP000053791"/>
    </source>
</evidence>
<name>A0A0X3UC43_9RHOB</name>
<dbReference type="InterPro" id="IPR003594">
    <property type="entry name" value="HATPase_dom"/>
</dbReference>
<dbReference type="STRING" id="1685379.AVO45_16690"/>
<accession>A0A0X3UC43</accession>
<dbReference type="InterPro" id="IPR036890">
    <property type="entry name" value="HATPase_C_sf"/>
</dbReference>
<feature type="domain" description="Histidine kinase/HSP90-like ATPase" evidence="2">
    <location>
        <begin position="25"/>
        <end position="140"/>
    </location>
</feature>
<dbReference type="PANTHER" id="PTHR35526">
    <property type="entry name" value="ANTI-SIGMA-F FACTOR RSBW-RELATED"/>
    <property type="match status" value="1"/>
</dbReference>
<dbReference type="GO" id="GO:0004674">
    <property type="term" value="F:protein serine/threonine kinase activity"/>
    <property type="evidence" value="ECO:0007669"/>
    <property type="project" value="UniProtKB-KW"/>
</dbReference>
<dbReference type="Proteomes" id="UP000053791">
    <property type="component" value="Unassembled WGS sequence"/>
</dbReference>
<dbReference type="AlphaFoldDB" id="A0A0X3UC43"/>
<dbReference type="PANTHER" id="PTHR35526:SF3">
    <property type="entry name" value="ANTI-SIGMA-F FACTOR RSBW"/>
    <property type="match status" value="1"/>
</dbReference>
<dbReference type="Pfam" id="PF13581">
    <property type="entry name" value="HATPase_c_2"/>
    <property type="match status" value="1"/>
</dbReference>
<dbReference type="OrthoDB" id="9792240at2"/>
<keyword evidence="1" id="KW-0418">Kinase</keyword>
<dbReference type="EMBL" id="LQBQ01000002">
    <property type="protein sequence ID" value="KUJ85384.1"/>
    <property type="molecule type" value="Genomic_DNA"/>
</dbReference>
<gene>
    <name evidence="3" type="ORF">AVO45_16690</name>
</gene>
<dbReference type="SUPFAM" id="SSF55874">
    <property type="entry name" value="ATPase domain of HSP90 chaperone/DNA topoisomerase II/histidine kinase"/>
    <property type="match status" value="1"/>
</dbReference>
<evidence type="ECO:0000313" key="3">
    <source>
        <dbReference type="EMBL" id="KUJ85384.1"/>
    </source>
</evidence>
<keyword evidence="4" id="KW-1185">Reference proteome</keyword>
<dbReference type="InterPro" id="IPR050267">
    <property type="entry name" value="Anti-sigma-factor_SerPK"/>
</dbReference>
<comment type="caution">
    <text evidence="3">The sequence shown here is derived from an EMBL/GenBank/DDBJ whole genome shotgun (WGS) entry which is preliminary data.</text>
</comment>
<dbReference type="Gene3D" id="3.30.565.10">
    <property type="entry name" value="Histidine kinase-like ATPase, C-terminal domain"/>
    <property type="match status" value="1"/>
</dbReference>
<evidence type="ECO:0000259" key="2">
    <source>
        <dbReference type="Pfam" id="PF13581"/>
    </source>
</evidence>
<protein>
    <submittedName>
        <fullName evidence="3">ATPase</fullName>
    </submittedName>
</protein>
<sequence>MWRDQDRVELSFPAVEVAASAGLANLSAQLAARGLPQERAGDVKIALAEAINNVVEHAYAGMEPALVQVECRFGPNRLDILISDTGRPLPGARPPDGEPASVDTPLQDLPEGGFGWFLIRQLAKDVRYERRDGSNRLHLRFDLRCADATALGHNKAQIRS</sequence>
<dbReference type="CDD" id="cd16936">
    <property type="entry name" value="HATPase_RsbW-like"/>
    <property type="match status" value="1"/>
</dbReference>
<keyword evidence="1" id="KW-0723">Serine/threonine-protein kinase</keyword>
<proteinExistence type="predicted"/>
<reference evidence="3 4" key="1">
    <citation type="submission" date="2015-12" db="EMBL/GenBank/DDBJ databases">
        <authorList>
            <person name="Shamseldin A."/>
            <person name="Moawad H."/>
            <person name="Abd El-Rahim W.M."/>
            <person name="Sadowsky M.J."/>
        </authorList>
    </citation>
    <scope>NUCLEOTIDE SEQUENCE [LARGE SCALE GENOMIC DNA]</scope>
    <source>
        <strain evidence="3 4">ZGT118</strain>
    </source>
</reference>